<organism evidence="1 2">
    <name type="scientific">Candidatus Doudnabacteria bacterium RIFCSPHIGHO2_01_FULL_45_18</name>
    <dbReference type="NCBI Taxonomy" id="1817823"/>
    <lineage>
        <taxon>Bacteria</taxon>
        <taxon>Candidatus Doudnaibacteriota</taxon>
    </lineage>
</organism>
<proteinExistence type="predicted"/>
<comment type="caution">
    <text evidence="1">The sequence shown here is derived from an EMBL/GenBank/DDBJ whole genome shotgun (WGS) entry which is preliminary data.</text>
</comment>
<accession>A0A1F5NR73</accession>
<evidence type="ECO:0008006" key="3">
    <source>
        <dbReference type="Google" id="ProtNLM"/>
    </source>
</evidence>
<gene>
    <name evidence="1" type="ORF">A2660_02440</name>
</gene>
<sequence length="60" mass="7004">MPRKIDNKRKLTRIGKSSLGLLLPAQMLRDLKWREKEMLIVKRIPGGLAIHNAKTKKRKK</sequence>
<evidence type="ECO:0000313" key="1">
    <source>
        <dbReference type="EMBL" id="OGE80165.1"/>
    </source>
</evidence>
<protein>
    <recommendedName>
        <fullName evidence="3">SpoVT-AbrB domain-containing protein</fullName>
    </recommendedName>
</protein>
<reference evidence="1 2" key="1">
    <citation type="journal article" date="2016" name="Nat. Commun.">
        <title>Thousands of microbial genomes shed light on interconnected biogeochemical processes in an aquifer system.</title>
        <authorList>
            <person name="Anantharaman K."/>
            <person name="Brown C.T."/>
            <person name="Hug L.A."/>
            <person name="Sharon I."/>
            <person name="Castelle C.J."/>
            <person name="Probst A.J."/>
            <person name="Thomas B.C."/>
            <person name="Singh A."/>
            <person name="Wilkins M.J."/>
            <person name="Karaoz U."/>
            <person name="Brodie E.L."/>
            <person name="Williams K.H."/>
            <person name="Hubbard S.S."/>
            <person name="Banfield J.F."/>
        </authorList>
    </citation>
    <scope>NUCLEOTIDE SEQUENCE [LARGE SCALE GENOMIC DNA]</scope>
</reference>
<evidence type="ECO:0000313" key="2">
    <source>
        <dbReference type="Proteomes" id="UP000176233"/>
    </source>
</evidence>
<dbReference type="EMBL" id="MFEJ01000019">
    <property type="protein sequence ID" value="OGE80165.1"/>
    <property type="molecule type" value="Genomic_DNA"/>
</dbReference>
<name>A0A1F5NR73_9BACT</name>
<dbReference type="Proteomes" id="UP000176233">
    <property type="component" value="Unassembled WGS sequence"/>
</dbReference>
<dbReference type="AlphaFoldDB" id="A0A1F5NR73"/>